<evidence type="ECO:0008006" key="3">
    <source>
        <dbReference type="Google" id="ProtNLM"/>
    </source>
</evidence>
<gene>
    <name evidence="1" type="ORF">A3G31_04785</name>
</gene>
<dbReference type="NCBIfam" id="TIGR02436">
    <property type="entry name" value="four helix bundle protein"/>
    <property type="match status" value="1"/>
</dbReference>
<dbReference type="SUPFAM" id="SSF158446">
    <property type="entry name" value="IVS-encoded protein-like"/>
    <property type="match status" value="1"/>
</dbReference>
<name>A0A1F7SNF9_9BACT</name>
<dbReference type="PANTHER" id="PTHR38471">
    <property type="entry name" value="FOUR HELIX BUNDLE PROTEIN"/>
    <property type="match status" value="1"/>
</dbReference>
<organism evidence="1 2">
    <name type="scientific">Candidatus Schekmanbacteria bacterium RIFCSPLOWO2_12_FULL_38_15</name>
    <dbReference type="NCBI Taxonomy" id="1817883"/>
    <lineage>
        <taxon>Bacteria</taxon>
        <taxon>Candidatus Schekmaniibacteriota</taxon>
    </lineage>
</organism>
<protein>
    <recommendedName>
        <fullName evidence="3">Four helix bundle protein</fullName>
    </recommendedName>
</protein>
<comment type="caution">
    <text evidence="1">The sequence shown here is derived from an EMBL/GenBank/DDBJ whole genome shotgun (WGS) entry which is preliminary data.</text>
</comment>
<evidence type="ECO:0000313" key="1">
    <source>
        <dbReference type="EMBL" id="OGL55322.1"/>
    </source>
</evidence>
<dbReference type="EMBL" id="MGDI01000002">
    <property type="protein sequence ID" value="OGL55322.1"/>
    <property type="molecule type" value="Genomic_DNA"/>
</dbReference>
<evidence type="ECO:0000313" key="2">
    <source>
        <dbReference type="Proteomes" id="UP000178082"/>
    </source>
</evidence>
<dbReference type="Pfam" id="PF05635">
    <property type="entry name" value="23S_rRNA_IVP"/>
    <property type="match status" value="1"/>
</dbReference>
<accession>A0A1F7SNF9</accession>
<dbReference type="PANTHER" id="PTHR38471:SF2">
    <property type="entry name" value="FOUR HELIX BUNDLE PROTEIN"/>
    <property type="match status" value="1"/>
</dbReference>
<dbReference type="Proteomes" id="UP000178082">
    <property type="component" value="Unassembled WGS sequence"/>
</dbReference>
<dbReference type="STRING" id="1817883.A3G31_04785"/>
<proteinExistence type="predicted"/>
<sequence length="111" mass="12785">MKGEIKNYKDLIVWQKSHEAILLSIELLECLPKNQILNVISVQFLRSISSVSANIAEGFGSYSSKKYRRYLNIALKSAHESDNWIQIFKDSKKLTNGLQKDTLEKIEKLNK</sequence>
<dbReference type="Gene3D" id="1.20.1440.60">
    <property type="entry name" value="23S rRNA-intervening sequence"/>
    <property type="match status" value="1"/>
</dbReference>
<dbReference type="InterPro" id="IPR012657">
    <property type="entry name" value="23S_rRNA-intervening_sequence"/>
</dbReference>
<dbReference type="AlphaFoldDB" id="A0A1F7SNF9"/>
<dbReference type="InterPro" id="IPR036583">
    <property type="entry name" value="23S_rRNA_IVS_sf"/>
</dbReference>
<reference evidence="1 2" key="1">
    <citation type="journal article" date="2016" name="Nat. Commun.">
        <title>Thousands of microbial genomes shed light on interconnected biogeochemical processes in an aquifer system.</title>
        <authorList>
            <person name="Anantharaman K."/>
            <person name="Brown C.T."/>
            <person name="Hug L.A."/>
            <person name="Sharon I."/>
            <person name="Castelle C.J."/>
            <person name="Probst A.J."/>
            <person name="Thomas B.C."/>
            <person name="Singh A."/>
            <person name="Wilkins M.J."/>
            <person name="Karaoz U."/>
            <person name="Brodie E.L."/>
            <person name="Williams K.H."/>
            <person name="Hubbard S.S."/>
            <person name="Banfield J.F."/>
        </authorList>
    </citation>
    <scope>NUCLEOTIDE SEQUENCE [LARGE SCALE GENOMIC DNA]</scope>
</reference>